<comment type="subcellular location">
    <subcellularLocation>
        <location evidence="2">Secreted</location>
    </subcellularLocation>
</comment>
<evidence type="ECO:0000256" key="4">
    <source>
        <dbReference type="ARBA" id="ARBA00022525"/>
    </source>
</evidence>
<evidence type="ECO:0000256" key="7">
    <source>
        <dbReference type="ARBA" id="ARBA00022837"/>
    </source>
</evidence>
<feature type="domain" description="Phospholipase A2-like central" evidence="12">
    <location>
        <begin position="472"/>
        <end position="539"/>
    </location>
</feature>
<accession>A0AAD7T747</accession>
<keyword evidence="7" id="KW-0106">Calcium</keyword>
<dbReference type="InterPro" id="IPR016090">
    <property type="entry name" value="PLA2-like_dom"/>
</dbReference>
<dbReference type="Gene3D" id="1.20.90.10">
    <property type="entry name" value="Phospholipase A2 domain"/>
    <property type="match status" value="2"/>
</dbReference>
<feature type="chain" id="PRO_5042084291" description="phospholipase A2" evidence="11">
    <location>
        <begin position="22"/>
        <end position="618"/>
    </location>
</feature>
<reference evidence="13" key="1">
    <citation type="journal article" date="2023" name="Science">
        <title>Genome structures resolve the early diversification of teleost fishes.</title>
        <authorList>
            <person name="Parey E."/>
            <person name="Louis A."/>
            <person name="Montfort J."/>
            <person name="Bouchez O."/>
            <person name="Roques C."/>
            <person name="Iampietro C."/>
            <person name="Lluch J."/>
            <person name="Castinel A."/>
            <person name="Donnadieu C."/>
            <person name="Desvignes T."/>
            <person name="Floi Bucao C."/>
            <person name="Jouanno E."/>
            <person name="Wen M."/>
            <person name="Mejri S."/>
            <person name="Dirks R."/>
            <person name="Jansen H."/>
            <person name="Henkel C."/>
            <person name="Chen W.J."/>
            <person name="Zahm M."/>
            <person name="Cabau C."/>
            <person name="Klopp C."/>
            <person name="Thompson A.W."/>
            <person name="Robinson-Rechavi M."/>
            <person name="Braasch I."/>
            <person name="Lecointre G."/>
            <person name="Bobe J."/>
            <person name="Postlethwait J.H."/>
            <person name="Berthelot C."/>
            <person name="Roest Crollius H."/>
            <person name="Guiguen Y."/>
        </authorList>
    </citation>
    <scope>NUCLEOTIDE SEQUENCE</scope>
    <source>
        <strain evidence="13">NC1722</strain>
    </source>
</reference>
<gene>
    <name evidence="13" type="ORF">AAFF_G00424970</name>
</gene>
<dbReference type="Proteomes" id="UP001221898">
    <property type="component" value="Unassembled WGS sequence"/>
</dbReference>
<keyword evidence="14" id="KW-1185">Reference proteome</keyword>
<keyword evidence="6" id="KW-0378">Hydrolase</keyword>
<dbReference type="EC" id="3.1.1.4" evidence="3"/>
<evidence type="ECO:0000256" key="1">
    <source>
        <dbReference type="ARBA" id="ARBA00001913"/>
    </source>
</evidence>
<dbReference type="InterPro" id="IPR033113">
    <property type="entry name" value="PLA2_histidine"/>
</dbReference>
<dbReference type="Pfam" id="PF05826">
    <property type="entry name" value="Phospholip_A2_2"/>
    <property type="match status" value="2"/>
</dbReference>
<comment type="caution">
    <text evidence="13">The sequence shown here is derived from an EMBL/GenBank/DDBJ whole genome shotgun (WGS) entry which is preliminary data.</text>
</comment>
<evidence type="ECO:0000256" key="10">
    <source>
        <dbReference type="SAM" id="MobiDB-lite"/>
    </source>
</evidence>
<dbReference type="PANTHER" id="PTHR12253">
    <property type="entry name" value="RH14732P"/>
    <property type="match status" value="1"/>
</dbReference>
<dbReference type="GO" id="GO:0004623">
    <property type="term" value="F:phospholipase A2 activity"/>
    <property type="evidence" value="ECO:0007669"/>
    <property type="project" value="UniProtKB-EC"/>
</dbReference>
<dbReference type="PROSITE" id="PS00118">
    <property type="entry name" value="PA2_HIS"/>
    <property type="match status" value="1"/>
</dbReference>
<keyword evidence="8" id="KW-0443">Lipid metabolism</keyword>
<dbReference type="FunFam" id="1.20.90.10:FF:000002">
    <property type="entry name" value="Phospholipase A2 group III"/>
    <property type="match status" value="1"/>
</dbReference>
<evidence type="ECO:0000256" key="3">
    <source>
        <dbReference type="ARBA" id="ARBA00013278"/>
    </source>
</evidence>
<feature type="region of interest" description="Disordered" evidence="10">
    <location>
        <begin position="338"/>
        <end position="462"/>
    </location>
</feature>
<dbReference type="SUPFAM" id="SSF48619">
    <property type="entry name" value="Phospholipase A2, PLA2"/>
    <property type="match status" value="2"/>
</dbReference>
<dbReference type="AlphaFoldDB" id="A0AAD7T747"/>
<feature type="domain" description="Phospholipase A2-like central" evidence="12">
    <location>
        <begin position="173"/>
        <end position="266"/>
    </location>
</feature>
<dbReference type="GO" id="GO:0005576">
    <property type="term" value="C:extracellular region"/>
    <property type="evidence" value="ECO:0007669"/>
    <property type="project" value="UniProtKB-SubCell"/>
</dbReference>
<evidence type="ECO:0000256" key="2">
    <source>
        <dbReference type="ARBA" id="ARBA00004613"/>
    </source>
</evidence>
<feature type="compositionally biased region" description="Basic residues" evidence="10">
    <location>
        <begin position="374"/>
        <end position="388"/>
    </location>
</feature>
<keyword evidence="4" id="KW-0964">Secreted</keyword>
<keyword evidence="5" id="KW-0479">Metal-binding</keyword>
<dbReference type="GO" id="GO:0006644">
    <property type="term" value="P:phospholipid metabolic process"/>
    <property type="evidence" value="ECO:0007669"/>
    <property type="project" value="InterPro"/>
</dbReference>
<comment type="cofactor">
    <cofactor evidence="1">
        <name>Ca(2+)</name>
        <dbReference type="ChEBI" id="CHEBI:29108"/>
    </cofactor>
</comment>
<evidence type="ECO:0000259" key="12">
    <source>
        <dbReference type="Pfam" id="PF05826"/>
    </source>
</evidence>
<evidence type="ECO:0000256" key="11">
    <source>
        <dbReference type="SAM" id="SignalP"/>
    </source>
</evidence>
<evidence type="ECO:0000256" key="8">
    <source>
        <dbReference type="ARBA" id="ARBA00023098"/>
    </source>
</evidence>
<protein>
    <recommendedName>
        <fullName evidence="3">phospholipase A2</fullName>
        <ecNumber evidence="3">3.1.1.4</ecNumber>
    </recommendedName>
</protein>
<organism evidence="13 14">
    <name type="scientific">Aldrovandia affinis</name>
    <dbReference type="NCBI Taxonomy" id="143900"/>
    <lineage>
        <taxon>Eukaryota</taxon>
        <taxon>Metazoa</taxon>
        <taxon>Chordata</taxon>
        <taxon>Craniata</taxon>
        <taxon>Vertebrata</taxon>
        <taxon>Euteleostomi</taxon>
        <taxon>Actinopterygii</taxon>
        <taxon>Neopterygii</taxon>
        <taxon>Teleostei</taxon>
        <taxon>Notacanthiformes</taxon>
        <taxon>Halosauridae</taxon>
        <taxon>Aldrovandia</taxon>
    </lineage>
</organism>
<dbReference type="GO" id="GO:0046872">
    <property type="term" value="F:metal ion binding"/>
    <property type="evidence" value="ECO:0007669"/>
    <property type="project" value="UniProtKB-KW"/>
</dbReference>
<proteinExistence type="predicted"/>
<feature type="signal peptide" evidence="11">
    <location>
        <begin position="1"/>
        <end position="21"/>
    </location>
</feature>
<keyword evidence="11" id="KW-0732">Signal</keyword>
<keyword evidence="9" id="KW-1015">Disulfide bond</keyword>
<dbReference type="CDD" id="cd04704">
    <property type="entry name" value="PLA2_bee_venom_like"/>
    <property type="match status" value="1"/>
</dbReference>
<evidence type="ECO:0000313" key="13">
    <source>
        <dbReference type="EMBL" id="KAJ8415517.1"/>
    </source>
</evidence>
<dbReference type="EMBL" id="JAINUG010000009">
    <property type="protein sequence ID" value="KAJ8415517.1"/>
    <property type="molecule type" value="Genomic_DNA"/>
</dbReference>
<dbReference type="InterPro" id="IPR036444">
    <property type="entry name" value="PLipase_A2_dom_sf"/>
</dbReference>
<evidence type="ECO:0000256" key="6">
    <source>
        <dbReference type="ARBA" id="ARBA00022801"/>
    </source>
</evidence>
<evidence type="ECO:0000313" key="14">
    <source>
        <dbReference type="Proteomes" id="UP001221898"/>
    </source>
</evidence>
<name>A0AAD7T747_9TELE</name>
<evidence type="ECO:0000256" key="9">
    <source>
        <dbReference type="ARBA" id="ARBA00023157"/>
    </source>
</evidence>
<feature type="compositionally biased region" description="Low complexity" evidence="10">
    <location>
        <begin position="402"/>
        <end position="429"/>
    </location>
</feature>
<evidence type="ECO:0000256" key="5">
    <source>
        <dbReference type="ARBA" id="ARBA00022723"/>
    </source>
</evidence>
<dbReference type="GO" id="GO:0050482">
    <property type="term" value="P:arachidonate secretion"/>
    <property type="evidence" value="ECO:0007669"/>
    <property type="project" value="InterPro"/>
</dbReference>
<sequence>MRRRRELHLLVFLVLYNLSTAYVVTVSSKADPGNANFCYWMNSTTQGRIHYSFLRESAGIQPNALRLYLSTWTENQRLVDCMVFDEPAVTESYLSLCREQRVGDFSGSLGERFNVSLLLAPGNPCVIHSAMRFEPPDRVKRDLQMSDPTHFSHHNPDVSGRPEVRRLKRSWVFPGTLWCGMGTKANDYEDIGMFGKTDSCCREHDHCRNIIPAFKVNYGVFNHNFFTVSHCDCDHRFRQCLQGVNDTVSHMVGYSFFNVLKVPCFEFIQKKHCTELSWWGLCKSVQVAPYAQFQNPALYRSTNPAQVDEESGVPAVPSTPAANQTITVATSRPAATAFRNGAVPAARACRPHARRPDRRCGPMDPPRGDTFQPNRKRGGRPGAGKRRKANVEEATTSPPPRTSTTTTGAPARKTVPLSTARRRASGSLGAREKGLGSENTLPTDLPWSQDGHAPNNLPAPVQNTQHKDKLQLCDCYKRLDECRYKILPQGEKYGLRNLESKILYHCNCTRRLALQLRRLTEASVVQSLLLDFVSLSCFRVPPLQECPQRGRRCPAVLSESRHLKQTLKRMEVTEVRDVGSTPKVKRQNRKKAMGKSPPIRLYHKCIRITGKNRQAQPS</sequence>